<feature type="region of interest" description="Disordered" evidence="1">
    <location>
        <begin position="66"/>
        <end position="87"/>
    </location>
</feature>
<feature type="compositionally biased region" description="Low complexity" evidence="1">
    <location>
        <begin position="78"/>
        <end position="87"/>
    </location>
</feature>
<dbReference type="AlphaFoldDB" id="A0A5B7FXE9"/>
<dbReference type="Proteomes" id="UP000324222">
    <property type="component" value="Unassembled WGS sequence"/>
</dbReference>
<accession>A0A5B7FXE9</accession>
<name>A0A5B7FXE9_PORTR</name>
<sequence length="87" mass="9447">MSNHQRHDAECRESVTLSIYLFLLGERGSFPVLITIASPTPSSTTLPSHFNIASIKHPPSVNALNPQLGAALTPRSPSPSSLLQQKW</sequence>
<organism evidence="2 3">
    <name type="scientific">Portunus trituberculatus</name>
    <name type="common">Swimming crab</name>
    <name type="synonym">Neptunus trituberculatus</name>
    <dbReference type="NCBI Taxonomy" id="210409"/>
    <lineage>
        <taxon>Eukaryota</taxon>
        <taxon>Metazoa</taxon>
        <taxon>Ecdysozoa</taxon>
        <taxon>Arthropoda</taxon>
        <taxon>Crustacea</taxon>
        <taxon>Multicrustacea</taxon>
        <taxon>Malacostraca</taxon>
        <taxon>Eumalacostraca</taxon>
        <taxon>Eucarida</taxon>
        <taxon>Decapoda</taxon>
        <taxon>Pleocyemata</taxon>
        <taxon>Brachyura</taxon>
        <taxon>Eubrachyura</taxon>
        <taxon>Portunoidea</taxon>
        <taxon>Portunidae</taxon>
        <taxon>Portuninae</taxon>
        <taxon>Portunus</taxon>
    </lineage>
</organism>
<reference evidence="2 3" key="1">
    <citation type="submission" date="2019-05" db="EMBL/GenBank/DDBJ databases">
        <title>Another draft genome of Portunus trituberculatus and its Hox gene families provides insights of decapod evolution.</title>
        <authorList>
            <person name="Jeong J.-H."/>
            <person name="Song I."/>
            <person name="Kim S."/>
            <person name="Choi T."/>
            <person name="Kim D."/>
            <person name="Ryu S."/>
            <person name="Kim W."/>
        </authorList>
    </citation>
    <scope>NUCLEOTIDE SEQUENCE [LARGE SCALE GENOMIC DNA]</scope>
    <source>
        <tissue evidence="2">Muscle</tissue>
    </source>
</reference>
<evidence type="ECO:0000313" key="3">
    <source>
        <dbReference type="Proteomes" id="UP000324222"/>
    </source>
</evidence>
<dbReference type="EMBL" id="VSRR010008591">
    <property type="protein sequence ID" value="MPC48984.1"/>
    <property type="molecule type" value="Genomic_DNA"/>
</dbReference>
<keyword evidence="3" id="KW-1185">Reference proteome</keyword>
<protein>
    <submittedName>
        <fullName evidence="2">Uncharacterized protein</fullName>
    </submittedName>
</protein>
<proteinExistence type="predicted"/>
<evidence type="ECO:0000256" key="1">
    <source>
        <dbReference type="SAM" id="MobiDB-lite"/>
    </source>
</evidence>
<evidence type="ECO:0000313" key="2">
    <source>
        <dbReference type="EMBL" id="MPC48984.1"/>
    </source>
</evidence>
<comment type="caution">
    <text evidence="2">The sequence shown here is derived from an EMBL/GenBank/DDBJ whole genome shotgun (WGS) entry which is preliminary data.</text>
</comment>
<gene>
    <name evidence="2" type="ORF">E2C01_042771</name>
</gene>